<dbReference type="SUPFAM" id="SSF57716">
    <property type="entry name" value="Glucocorticoid receptor-like (DNA-binding domain)"/>
    <property type="match status" value="1"/>
</dbReference>
<evidence type="ECO:0000313" key="15">
    <source>
        <dbReference type="EMBL" id="KAK4876243.1"/>
    </source>
</evidence>
<dbReference type="GO" id="GO:0005634">
    <property type="term" value="C:nucleus"/>
    <property type="evidence" value="ECO:0007669"/>
    <property type="project" value="UniProtKB-SubCell"/>
</dbReference>
<evidence type="ECO:0000256" key="1">
    <source>
        <dbReference type="ARBA" id="ARBA00004123"/>
    </source>
</evidence>
<feature type="binding site" evidence="12">
    <location>
        <position position="2"/>
    </location>
    <ligand>
        <name>Zn(2+)</name>
        <dbReference type="ChEBI" id="CHEBI:29105"/>
    </ligand>
</feature>
<dbReference type="Gene3D" id="3.40.1800.20">
    <property type="match status" value="1"/>
</dbReference>
<dbReference type="Proteomes" id="UP001353858">
    <property type="component" value="Unassembled WGS sequence"/>
</dbReference>
<accession>A0AAN7QFG5</accession>
<reference evidence="16" key="1">
    <citation type="submission" date="2023-01" db="EMBL/GenBank/DDBJ databases">
        <title>Key to firefly adult light organ development and bioluminescence: homeobox transcription factors regulate luciferase expression and transportation to peroxisome.</title>
        <authorList>
            <person name="Fu X."/>
        </authorList>
    </citation>
    <scope>NUCLEOTIDE SEQUENCE [LARGE SCALE GENOMIC DNA]</scope>
</reference>
<evidence type="ECO:0000256" key="11">
    <source>
        <dbReference type="PROSITE-ProRule" id="PRU00042"/>
    </source>
</evidence>
<keyword evidence="16" id="KW-1185">Reference proteome</keyword>
<feature type="binding site" evidence="12">
    <location>
        <position position="52"/>
    </location>
    <ligand>
        <name>Zn(2+)</name>
        <dbReference type="ChEBI" id="CHEBI:29105"/>
    </ligand>
</feature>
<evidence type="ECO:0000256" key="9">
    <source>
        <dbReference type="ARBA" id="ARBA00023163"/>
    </source>
</evidence>
<keyword evidence="10" id="KW-0539">Nucleus</keyword>
<evidence type="ECO:0000256" key="2">
    <source>
        <dbReference type="ARBA" id="ARBA00006991"/>
    </source>
</evidence>
<feature type="domain" description="C2H2-type" evidence="13">
    <location>
        <begin position="367"/>
        <end position="394"/>
    </location>
</feature>
<evidence type="ECO:0000256" key="7">
    <source>
        <dbReference type="ARBA" id="ARBA00023015"/>
    </source>
</evidence>
<dbReference type="PROSITE" id="PS00028">
    <property type="entry name" value="ZINC_FINGER_C2H2_1"/>
    <property type="match status" value="9"/>
</dbReference>
<dbReference type="InterPro" id="IPR012934">
    <property type="entry name" value="Znf_AD"/>
</dbReference>
<keyword evidence="7" id="KW-0805">Transcription regulation</keyword>
<evidence type="ECO:0000256" key="4">
    <source>
        <dbReference type="ARBA" id="ARBA00022737"/>
    </source>
</evidence>
<evidence type="ECO:0000313" key="16">
    <source>
        <dbReference type="Proteomes" id="UP001353858"/>
    </source>
</evidence>
<dbReference type="PROSITE" id="PS51915">
    <property type="entry name" value="ZAD"/>
    <property type="match status" value="1"/>
</dbReference>
<dbReference type="FunFam" id="3.30.160.60:FF:000145">
    <property type="entry name" value="Zinc finger protein 574"/>
    <property type="match status" value="1"/>
</dbReference>
<evidence type="ECO:0000256" key="6">
    <source>
        <dbReference type="ARBA" id="ARBA00022833"/>
    </source>
</evidence>
<dbReference type="GO" id="GO:0000981">
    <property type="term" value="F:DNA-binding transcription factor activity, RNA polymerase II-specific"/>
    <property type="evidence" value="ECO:0007669"/>
    <property type="project" value="TreeGrafter"/>
</dbReference>
<dbReference type="GO" id="GO:0008270">
    <property type="term" value="F:zinc ion binding"/>
    <property type="evidence" value="ECO:0007669"/>
    <property type="project" value="UniProtKB-UniRule"/>
</dbReference>
<dbReference type="Gene3D" id="3.30.160.60">
    <property type="entry name" value="Classic Zinc Finger"/>
    <property type="match status" value="6"/>
</dbReference>
<dbReference type="InterPro" id="IPR036236">
    <property type="entry name" value="Znf_C2H2_sf"/>
</dbReference>
<dbReference type="SMART" id="SM00868">
    <property type="entry name" value="zf-AD"/>
    <property type="match status" value="2"/>
</dbReference>
<feature type="domain" description="C2H2-type" evidence="13">
    <location>
        <begin position="395"/>
        <end position="422"/>
    </location>
</feature>
<dbReference type="GO" id="GO:0000978">
    <property type="term" value="F:RNA polymerase II cis-regulatory region sequence-specific DNA binding"/>
    <property type="evidence" value="ECO:0007669"/>
    <property type="project" value="TreeGrafter"/>
</dbReference>
<feature type="domain" description="C2H2-type" evidence="13">
    <location>
        <begin position="277"/>
        <end position="305"/>
    </location>
</feature>
<dbReference type="Pfam" id="PF13894">
    <property type="entry name" value="zf-C2H2_4"/>
    <property type="match status" value="1"/>
</dbReference>
<dbReference type="EMBL" id="JARPUR010000005">
    <property type="protein sequence ID" value="KAK4876243.1"/>
    <property type="molecule type" value="Genomic_DNA"/>
</dbReference>
<evidence type="ECO:0000259" key="14">
    <source>
        <dbReference type="PROSITE" id="PS51915"/>
    </source>
</evidence>
<dbReference type="InterPro" id="IPR013087">
    <property type="entry name" value="Znf_C2H2_type"/>
</dbReference>
<evidence type="ECO:0000256" key="5">
    <source>
        <dbReference type="ARBA" id="ARBA00022771"/>
    </source>
</evidence>
<keyword evidence="5 11" id="KW-0863">Zinc-finger</keyword>
<name>A0AAN7QFG5_9COLE</name>
<keyword evidence="6 12" id="KW-0862">Zinc</keyword>
<comment type="subcellular location">
    <subcellularLocation>
        <location evidence="1">Nucleus</location>
    </subcellularLocation>
</comment>
<dbReference type="PANTHER" id="PTHR24384:SF189">
    <property type="entry name" value="C2H2-TYPE DOMAIN-CONTAINING PROTEIN-RELATED"/>
    <property type="match status" value="1"/>
</dbReference>
<dbReference type="FunFam" id="3.30.160.60:FF:000303">
    <property type="entry name" value="Zinc finger protein 41"/>
    <property type="match status" value="1"/>
</dbReference>
<feature type="domain" description="C2H2-type" evidence="13">
    <location>
        <begin position="207"/>
        <end position="232"/>
    </location>
</feature>
<dbReference type="SMART" id="SM00355">
    <property type="entry name" value="ZnF_C2H2"/>
    <property type="match status" value="10"/>
</dbReference>
<dbReference type="InterPro" id="IPR050752">
    <property type="entry name" value="C2H2-ZF_domain"/>
</dbReference>
<feature type="domain" description="C2H2-type" evidence="13">
    <location>
        <begin position="310"/>
        <end position="337"/>
    </location>
</feature>
<evidence type="ECO:0000259" key="13">
    <source>
        <dbReference type="PROSITE" id="PS50157"/>
    </source>
</evidence>
<comment type="caution">
    <text evidence="15">The sequence shown here is derived from an EMBL/GenBank/DDBJ whole genome shotgun (WGS) entry which is preliminary data.</text>
</comment>
<keyword evidence="8" id="KW-0238">DNA-binding</keyword>
<dbReference type="FunFam" id="3.30.160.60:FF:001156">
    <property type="entry name" value="Zinc finger protein 407"/>
    <property type="match status" value="1"/>
</dbReference>
<proteinExistence type="inferred from homology"/>
<dbReference type="PANTHER" id="PTHR24384">
    <property type="entry name" value="FINGER PUTATIVE TRANSCRIPTION FACTOR FAMILY-RELATED"/>
    <property type="match status" value="1"/>
</dbReference>
<feature type="binding site" evidence="12">
    <location>
        <position position="5"/>
    </location>
    <ligand>
        <name>Zn(2+)</name>
        <dbReference type="ChEBI" id="CHEBI:29105"/>
    </ligand>
</feature>
<feature type="domain" description="ZAD" evidence="14">
    <location>
        <begin position="1"/>
        <end position="76"/>
    </location>
</feature>
<feature type="domain" description="C2H2-type" evidence="13">
    <location>
        <begin position="339"/>
        <end position="366"/>
    </location>
</feature>
<dbReference type="FunFam" id="3.30.160.60:FF:000624">
    <property type="entry name" value="zinc finger protein 697"/>
    <property type="match status" value="1"/>
</dbReference>
<dbReference type="SUPFAM" id="SSF57667">
    <property type="entry name" value="beta-beta-alpha zinc fingers"/>
    <property type="match status" value="4"/>
</dbReference>
<feature type="domain" description="C2H2-type" evidence="13">
    <location>
        <begin position="179"/>
        <end position="206"/>
    </location>
</feature>
<keyword evidence="9" id="KW-0804">Transcription</keyword>
<dbReference type="AlphaFoldDB" id="A0AAN7QFG5"/>
<organism evidence="15 16">
    <name type="scientific">Aquatica leii</name>
    <dbReference type="NCBI Taxonomy" id="1421715"/>
    <lineage>
        <taxon>Eukaryota</taxon>
        <taxon>Metazoa</taxon>
        <taxon>Ecdysozoa</taxon>
        <taxon>Arthropoda</taxon>
        <taxon>Hexapoda</taxon>
        <taxon>Insecta</taxon>
        <taxon>Pterygota</taxon>
        <taxon>Neoptera</taxon>
        <taxon>Endopterygota</taxon>
        <taxon>Coleoptera</taxon>
        <taxon>Polyphaga</taxon>
        <taxon>Elateriformia</taxon>
        <taxon>Elateroidea</taxon>
        <taxon>Lampyridae</taxon>
        <taxon>Luciolinae</taxon>
        <taxon>Aquatica</taxon>
    </lineage>
</organism>
<dbReference type="Pfam" id="PF07776">
    <property type="entry name" value="zf-AD"/>
    <property type="match status" value="1"/>
</dbReference>
<dbReference type="Pfam" id="PF00096">
    <property type="entry name" value="zf-C2H2"/>
    <property type="match status" value="5"/>
</dbReference>
<evidence type="ECO:0000256" key="10">
    <source>
        <dbReference type="ARBA" id="ARBA00023242"/>
    </source>
</evidence>
<protein>
    <submittedName>
        <fullName evidence="15">Uncharacterized protein</fullName>
    </submittedName>
</protein>
<dbReference type="PROSITE" id="PS50157">
    <property type="entry name" value="ZINC_FINGER_C2H2_2"/>
    <property type="match status" value="9"/>
</dbReference>
<feature type="domain" description="C2H2-type" evidence="13">
    <location>
        <begin position="250"/>
        <end position="277"/>
    </location>
</feature>
<keyword evidence="4" id="KW-0677">Repeat</keyword>
<evidence type="ECO:0000256" key="3">
    <source>
        <dbReference type="ARBA" id="ARBA00022723"/>
    </source>
</evidence>
<feature type="domain" description="C2H2-type" evidence="13">
    <location>
        <begin position="124"/>
        <end position="153"/>
    </location>
</feature>
<sequence>MCRICLEESNEMIDIHSNQNSLQLSIAEMVSICTNVKVEENDLISCLVCSTCTEEIIQATKFRLKFNKSYKLLNEYLLKVNSKDEDSDQIVIINTIRDSFKSDTVEIYAEEEIDKDKPGNEKMYKCKKCGEGFDSKVERIRHQRVFKHYIRKTVICSKCNLQIPIQNYKMHYSKHFKCLKCKLCDKTFSNNFNLQRHMHIHSNAKPYKCNVCNAKFARQDKLKEHILLHNNDLCKQPLNENRCEKYQRVLSCNFCSKTFALVKSLNTHLLLHTDKSVICTHCGKLYPNEKKLNDHIMSVHRKDLGQSKQFLCNICANQYSSKISLQRHILNHMGLAKRFQCDICQKAFTQAQSLQLHIKIHTGEKPFVCHICSKSFNKTFNFNRHLKIHNNVKLHKCTICEKSFSCKQTLIVHIRTHTGQKPYACDFCGTISKFSKSLSACKCPTVEDIDSQNSSTNSHVPISKRKIELISYLLAKIFNISY</sequence>
<evidence type="ECO:0000256" key="8">
    <source>
        <dbReference type="ARBA" id="ARBA00023125"/>
    </source>
</evidence>
<feature type="binding site" evidence="12">
    <location>
        <position position="49"/>
    </location>
    <ligand>
        <name>Zn(2+)</name>
        <dbReference type="ChEBI" id="CHEBI:29105"/>
    </ligand>
</feature>
<evidence type="ECO:0000256" key="12">
    <source>
        <dbReference type="PROSITE-ProRule" id="PRU01263"/>
    </source>
</evidence>
<keyword evidence="3 12" id="KW-0479">Metal-binding</keyword>
<gene>
    <name evidence="15" type="ORF">RN001_012665</name>
</gene>
<comment type="similarity">
    <text evidence="2">Belongs to the krueppel C2H2-type zinc-finger protein family.</text>
</comment>